<keyword evidence="1" id="KW-0238">DNA-binding</keyword>
<evidence type="ECO:0008006" key="4">
    <source>
        <dbReference type="Google" id="ProtNLM"/>
    </source>
</evidence>
<accession>A0A840CYZ1</accession>
<reference evidence="2" key="1">
    <citation type="submission" date="2020-08" db="EMBL/GenBank/DDBJ databases">
        <title>Genomic Encyclopedia of Type Strains, Phase IV (KMG-IV): sequencing the most valuable type-strain genomes for metagenomic binning, comparative biology and taxonomic classification.</title>
        <authorList>
            <person name="Goeker M."/>
        </authorList>
    </citation>
    <scope>NUCLEOTIDE SEQUENCE [LARGE SCALE GENOMIC DNA]</scope>
    <source>
        <strain evidence="2">DSM 105720</strain>
    </source>
</reference>
<dbReference type="Proteomes" id="UP000560658">
    <property type="component" value="Unassembled WGS sequence"/>
</dbReference>
<protein>
    <recommendedName>
        <fullName evidence="4">Integrase</fullName>
    </recommendedName>
</protein>
<gene>
    <name evidence="2" type="ORF">GGR06_002862</name>
</gene>
<proteinExistence type="predicted"/>
<evidence type="ECO:0000313" key="2">
    <source>
        <dbReference type="EMBL" id="MBB4045060.1"/>
    </source>
</evidence>
<dbReference type="InterPro" id="IPR011010">
    <property type="entry name" value="DNA_brk_join_enz"/>
</dbReference>
<evidence type="ECO:0000256" key="1">
    <source>
        <dbReference type="ARBA" id="ARBA00023125"/>
    </source>
</evidence>
<comment type="caution">
    <text evidence="2">The sequence shown here is derived from an EMBL/GenBank/DDBJ whole genome shotgun (WGS) entry which is preliminary data.</text>
</comment>
<dbReference type="GO" id="GO:0003677">
    <property type="term" value="F:DNA binding"/>
    <property type="evidence" value="ECO:0007669"/>
    <property type="project" value="UniProtKB-KW"/>
</dbReference>
<keyword evidence="3" id="KW-1185">Reference proteome</keyword>
<dbReference type="Gene3D" id="1.10.150.130">
    <property type="match status" value="1"/>
</dbReference>
<dbReference type="SUPFAM" id="SSF56349">
    <property type="entry name" value="DNA breaking-rejoining enzymes"/>
    <property type="match status" value="1"/>
</dbReference>
<evidence type="ECO:0000313" key="3">
    <source>
        <dbReference type="Proteomes" id="UP000560658"/>
    </source>
</evidence>
<name>A0A840CYZ1_9BACE</name>
<dbReference type="InterPro" id="IPR010998">
    <property type="entry name" value="Integrase_recombinase_N"/>
</dbReference>
<dbReference type="EMBL" id="JACIER010000011">
    <property type="protein sequence ID" value="MBB4045060.1"/>
    <property type="molecule type" value="Genomic_DNA"/>
</dbReference>
<organism evidence="2 3">
    <name type="scientific">Bacteroides reticulotermitis</name>
    <dbReference type="NCBI Taxonomy" id="1133319"/>
    <lineage>
        <taxon>Bacteria</taxon>
        <taxon>Pseudomonadati</taxon>
        <taxon>Bacteroidota</taxon>
        <taxon>Bacteroidia</taxon>
        <taxon>Bacteroidales</taxon>
        <taxon>Bacteroidaceae</taxon>
        <taxon>Bacteroides</taxon>
    </lineage>
</organism>
<sequence>MAFTLLQRRKKEQQLVGKKNPNTILGIMRHLRKMIKLAIGEGIITHDLFEGYSPERPKAEPEYLTREELNKIIPPPLRPSLKVSSS</sequence>
<dbReference type="AlphaFoldDB" id="A0A840CYZ1"/>